<evidence type="ECO:0000313" key="3">
    <source>
        <dbReference type="Proteomes" id="UP001168990"/>
    </source>
</evidence>
<reference evidence="2" key="1">
    <citation type="journal article" date="2023" name="bioRxiv">
        <title>Scaffold-level genome assemblies of two parasitoid biocontrol wasps reveal the parthenogenesis mechanism and an associated novel virus.</title>
        <authorList>
            <person name="Inwood S."/>
            <person name="Skelly J."/>
            <person name="Guhlin J."/>
            <person name="Harrop T."/>
            <person name="Goldson S."/>
            <person name="Dearden P."/>
        </authorList>
    </citation>
    <scope>NUCLEOTIDE SEQUENCE</scope>
    <source>
        <strain evidence="2">Irish</strain>
        <tissue evidence="2">Whole body</tissue>
    </source>
</reference>
<keyword evidence="3" id="KW-1185">Reference proteome</keyword>
<feature type="compositionally biased region" description="Basic and acidic residues" evidence="1">
    <location>
        <begin position="14"/>
        <end position="40"/>
    </location>
</feature>
<feature type="region of interest" description="Disordered" evidence="1">
    <location>
        <begin position="1"/>
        <end position="40"/>
    </location>
</feature>
<proteinExistence type="predicted"/>
<protein>
    <submittedName>
        <fullName evidence="2">Uncharacterized protein</fullName>
    </submittedName>
</protein>
<reference evidence="2" key="2">
    <citation type="submission" date="2023-03" db="EMBL/GenBank/DDBJ databases">
        <authorList>
            <person name="Inwood S.N."/>
            <person name="Skelly J.G."/>
            <person name="Guhlin J."/>
            <person name="Harrop T.W.R."/>
            <person name="Goldson S.G."/>
            <person name="Dearden P.K."/>
        </authorList>
    </citation>
    <scope>NUCLEOTIDE SEQUENCE</scope>
    <source>
        <strain evidence="2">Irish</strain>
        <tissue evidence="2">Whole body</tissue>
    </source>
</reference>
<dbReference type="EMBL" id="JAQQBS010001422">
    <property type="protein sequence ID" value="KAK0165725.1"/>
    <property type="molecule type" value="Genomic_DNA"/>
</dbReference>
<sequence length="68" mass="7448">MQDMKIGTGPSAHEWARTEDSNRISRAEQQAAHDSKKDRTLCREQQKDALDMGGDIAALHGPGIDDSV</sequence>
<evidence type="ECO:0000256" key="1">
    <source>
        <dbReference type="SAM" id="MobiDB-lite"/>
    </source>
</evidence>
<organism evidence="2 3">
    <name type="scientific">Microctonus aethiopoides</name>
    <dbReference type="NCBI Taxonomy" id="144406"/>
    <lineage>
        <taxon>Eukaryota</taxon>
        <taxon>Metazoa</taxon>
        <taxon>Ecdysozoa</taxon>
        <taxon>Arthropoda</taxon>
        <taxon>Hexapoda</taxon>
        <taxon>Insecta</taxon>
        <taxon>Pterygota</taxon>
        <taxon>Neoptera</taxon>
        <taxon>Endopterygota</taxon>
        <taxon>Hymenoptera</taxon>
        <taxon>Apocrita</taxon>
        <taxon>Ichneumonoidea</taxon>
        <taxon>Braconidae</taxon>
        <taxon>Euphorinae</taxon>
        <taxon>Microctonus</taxon>
    </lineage>
</organism>
<name>A0AA39FA13_9HYME</name>
<gene>
    <name evidence="2" type="ORF">PV328_004224</name>
</gene>
<comment type="caution">
    <text evidence="2">The sequence shown here is derived from an EMBL/GenBank/DDBJ whole genome shotgun (WGS) entry which is preliminary data.</text>
</comment>
<dbReference type="Proteomes" id="UP001168990">
    <property type="component" value="Unassembled WGS sequence"/>
</dbReference>
<dbReference type="AlphaFoldDB" id="A0AA39FA13"/>
<accession>A0AA39FA13</accession>
<evidence type="ECO:0000313" key="2">
    <source>
        <dbReference type="EMBL" id="KAK0165725.1"/>
    </source>
</evidence>